<reference evidence="1" key="1">
    <citation type="submission" date="2015-06" db="EMBL/GenBank/DDBJ databases">
        <authorList>
            <person name="Joergensen T."/>
        </authorList>
    </citation>
    <scope>NUCLEOTIDE SEQUENCE</scope>
    <source>
        <strain evidence="1">RGFK1382</strain>
    </source>
</reference>
<proteinExistence type="predicted"/>
<protein>
    <submittedName>
        <fullName evidence="1">Uncharacterized protein</fullName>
    </submittedName>
</protein>
<reference evidence="1" key="2">
    <citation type="submission" date="2015-07" db="EMBL/GenBank/DDBJ databases">
        <title>Plasmids, circular viruses and viroids from rat gut.</title>
        <authorList>
            <person name="Jorgensen T.J."/>
            <person name="Hansen M.A."/>
            <person name="Xu Z."/>
            <person name="Tabak M.A."/>
            <person name="Sorensen S.J."/>
            <person name="Hansen L.H."/>
        </authorList>
    </citation>
    <scope>NUCLEOTIDE SEQUENCE</scope>
    <source>
        <strain evidence="1">RGFK1382</strain>
    </source>
</reference>
<sequence length="86" mass="9627">MIGPAMLAMAYGGYSALRLSSELRYLNDYKKRYPWVSVRYPGRTAAFKSVGGVIGSFGPLVNYPRTYPGMNSSYGTTYDPVRYMYG</sequence>
<evidence type="ECO:0000313" key="1">
    <source>
        <dbReference type="EMBL" id="CRY97144.1"/>
    </source>
</evidence>
<organism evidence="1">
    <name type="scientific">uncultured prokaryote</name>
    <dbReference type="NCBI Taxonomy" id="198431"/>
    <lineage>
        <taxon>unclassified sequences</taxon>
        <taxon>environmental samples</taxon>
    </lineage>
</organism>
<accession>A0A0H5Q6T8</accession>
<dbReference type="AlphaFoldDB" id="A0A0H5Q6T8"/>
<dbReference type="EMBL" id="LN853943">
    <property type="protein sequence ID" value="CRY97144.1"/>
    <property type="molecule type" value="Genomic_DNA"/>
</dbReference>
<name>A0A0H5Q6T8_9ZZZZ</name>